<sequence>MLVLDLEPGEAIAGGSVFYDYRDEKAYCDREAK</sequence>
<evidence type="ECO:0000313" key="1">
    <source>
        <dbReference type="EMBL" id="VDO35120.1"/>
    </source>
</evidence>
<gene>
    <name evidence="1" type="ORF">HPBE_LOCUS3443</name>
</gene>
<accession>A0A3P7UJ07</accession>
<accession>A0A183FBA0</accession>
<protein>
    <submittedName>
        <fullName evidence="3">SET domain-containing protein-lysine N-methyltransferase</fullName>
    </submittedName>
</protein>
<dbReference type="Proteomes" id="UP000050761">
    <property type="component" value="Unassembled WGS sequence"/>
</dbReference>
<reference evidence="3" key="2">
    <citation type="submission" date="2019-09" db="UniProtKB">
        <authorList>
            <consortium name="WormBaseParasite"/>
        </authorList>
    </citation>
    <scope>IDENTIFICATION</scope>
</reference>
<dbReference type="OrthoDB" id="5828771at2759"/>
<dbReference type="EMBL" id="UZAH01009103">
    <property type="protein sequence ID" value="VDO35120.1"/>
    <property type="molecule type" value="Genomic_DNA"/>
</dbReference>
<reference evidence="1 2" key="1">
    <citation type="submission" date="2018-11" db="EMBL/GenBank/DDBJ databases">
        <authorList>
            <consortium name="Pathogen Informatics"/>
        </authorList>
    </citation>
    <scope>NUCLEOTIDE SEQUENCE [LARGE SCALE GENOMIC DNA]</scope>
</reference>
<dbReference type="WBParaSite" id="HPBE_0000344201-mRNA-1">
    <property type="protein sequence ID" value="HPBE_0000344201-mRNA-1"/>
    <property type="gene ID" value="HPBE_0000344201"/>
</dbReference>
<evidence type="ECO:0000313" key="2">
    <source>
        <dbReference type="Proteomes" id="UP000050761"/>
    </source>
</evidence>
<name>A0A183FBA0_HELPZ</name>
<keyword evidence="2" id="KW-1185">Reference proteome</keyword>
<organism evidence="2 3">
    <name type="scientific">Heligmosomoides polygyrus</name>
    <name type="common">Parasitic roundworm</name>
    <dbReference type="NCBI Taxonomy" id="6339"/>
    <lineage>
        <taxon>Eukaryota</taxon>
        <taxon>Metazoa</taxon>
        <taxon>Ecdysozoa</taxon>
        <taxon>Nematoda</taxon>
        <taxon>Chromadorea</taxon>
        <taxon>Rhabditida</taxon>
        <taxon>Rhabditina</taxon>
        <taxon>Rhabditomorpha</taxon>
        <taxon>Strongyloidea</taxon>
        <taxon>Heligmosomidae</taxon>
        <taxon>Heligmosomoides</taxon>
    </lineage>
</organism>
<evidence type="ECO:0000313" key="3">
    <source>
        <dbReference type="WBParaSite" id="HPBE_0000344201-mRNA-1"/>
    </source>
</evidence>
<dbReference type="AlphaFoldDB" id="A0A183FBA0"/>
<proteinExistence type="predicted"/>